<organism evidence="1">
    <name type="scientific">Opuntia streptacantha</name>
    <name type="common">Prickly pear cactus</name>
    <name type="synonym">Opuntia cardona</name>
    <dbReference type="NCBI Taxonomy" id="393608"/>
    <lineage>
        <taxon>Eukaryota</taxon>
        <taxon>Viridiplantae</taxon>
        <taxon>Streptophyta</taxon>
        <taxon>Embryophyta</taxon>
        <taxon>Tracheophyta</taxon>
        <taxon>Spermatophyta</taxon>
        <taxon>Magnoliopsida</taxon>
        <taxon>eudicotyledons</taxon>
        <taxon>Gunneridae</taxon>
        <taxon>Pentapetalae</taxon>
        <taxon>Caryophyllales</taxon>
        <taxon>Cactineae</taxon>
        <taxon>Cactaceae</taxon>
        <taxon>Opuntioideae</taxon>
        <taxon>Opuntia</taxon>
    </lineage>
</organism>
<reference evidence="1" key="2">
    <citation type="submission" date="2020-07" db="EMBL/GenBank/DDBJ databases">
        <authorList>
            <person name="Vera ALvarez R."/>
            <person name="Arias-Moreno D.M."/>
            <person name="Jimenez-Jacinto V."/>
            <person name="Jimenez-Bremont J.F."/>
            <person name="Swaminathan K."/>
            <person name="Moose S.P."/>
            <person name="Guerrero-Gonzalez M.L."/>
            <person name="Marino-Ramirez L."/>
            <person name="Landsman D."/>
            <person name="Rodriguez-Kessler M."/>
            <person name="Delgado-Sanchez P."/>
        </authorList>
    </citation>
    <scope>NUCLEOTIDE SEQUENCE</scope>
    <source>
        <tissue evidence="1">Cladode</tissue>
    </source>
</reference>
<sequence>MLFESDAGKFPSLNVPGSSTLLSMSVSGFLEELGAVSEDFAASMSIPSDWPTSGEDCPASRSGTIPLQGKGGVLGISTWVFRPPVMRRSGTIVESISGEPVLRILLASFNFDRFMDALKTPGPMVAAPEVGFLTRMLPLRM</sequence>
<dbReference type="AlphaFoldDB" id="A0A7C9DRP7"/>
<evidence type="ECO:0000313" key="1">
    <source>
        <dbReference type="EMBL" id="MBA4645164.1"/>
    </source>
</evidence>
<proteinExistence type="predicted"/>
<reference evidence="1" key="1">
    <citation type="journal article" date="2013" name="J. Plant Res.">
        <title>Effect of fungi and light on seed germination of three Opuntia species from semiarid lands of central Mexico.</title>
        <authorList>
            <person name="Delgado-Sanchez P."/>
            <person name="Jimenez-Bremont J.F."/>
            <person name="Guerrero-Gonzalez Mde L."/>
            <person name="Flores J."/>
        </authorList>
    </citation>
    <scope>NUCLEOTIDE SEQUENCE</scope>
    <source>
        <tissue evidence="1">Cladode</tissue>
    </source>
</reference>
<accession>A0A7C9DRP7</accession>
<name>A0A7C9DRP7_OPUST</name>
<protein>
    <submittedName>
        <fullName evidence="1">Uncharacterized protein</fullName>
    </submittedName>
</protein>
<dbReference type="EMBL" id="GISG01141240">
    <property type="protein sequence ID" value="MBA4645164.1"/>
    <property type="molecule type" value="Transcribed_RNA"/>
</dbReference>